<dbReference type="Pfam" id="PF00289">
    <property type="entry name" value="Biotin_carb_N"/>
    <property type="match status" value="1"/>
</dbReference>
<dbReference type="RefSeq" id="WP_394833751.1">
    <property type="nucleotide sequence ID" value="NZ_CP089929.1"/>
</dbReference>
<feature type="domain" description="Lipoyl-binding" evidence="8">
    <location>
        <begin position="605"/>
        <end position="683"/>
    </location>
</feature>
<dbReference type="PROSITE" id="PS50975">
    <property type="entry name" value="ATP_GRASP"/>
    <property type="match status" value="1"/>
</dbReference>
<dbReference type="InterPro" id="IPR005482">
    <property type="entry name" value="Biotin_COase_C"/>
</dbReference>
<comment type="cofactor">
    <cofactor evidence="1">
        <name>biotin</name>
        <dbReference type="ChEBI" id="CHEBI:57586"/>
    </cofactor>
</comment>
<dbReference type="Pfam" id="PF02786">
    <property type="entry name" value="CPSase_L_D2"/>
    <property type="match status" value="1"/>
</dbReference>
<dbReference type="SUPFAM" id="SSF51246">
    <property type="entry name" value="Rudiment single hybrid motif"/>
    <property type="match status" value="1"/>
</dbReference>
<dbReference type="SUPFAM" id="SSF51230">
    <property type="entry name" value="Single hybrid motif"/>
    <property type="match status" value="1"/>
</dbReference>
<evidence type="ECO:0000256" key="1">
    <source>
        <dbReference type="ARBA" id="ARBA00001953"/>
    </source>
</evidence>
<keyword evidence="2" id="KW-0436">Ligase</keyword>
<gene>
    <name evidence="11" type="ORF">LVJ94_45325</name>
</gene>
<evidence type="ECO:0000259" key="9">
    <source>
        <dbReference type="PROSITE" id="PS50975"/>
    </source>
</evidence>
<dbReference type="SMART" id="SM00878">
    <property type="entry name" value="Biotin_carb_C"/>
    <property type="match status" value="1"/>
</dbReference>
<dbReference type="CDD" id="cd06850">
    <property type="entry name" value="biotinyl_domain"/>
    <property type="match status" value="1"/>
</dbReference>
<dbReference type="Pfam" id="PF00364">
    <property type="entry name" value="Biotin_lipoyl"/>
    <property type="match status" value="1"/>
</dbReference>
<dbReference type="PROSITE" id="PS50968">
    <property type="entry name" value="BIOTINYL_LIPOYL"/>
    <property type="match status" value="1"/>
</dbReference>
<evidence type="ECO:0000259" key="10">
    <source>
        <dbReference type="PROSITE" id="PS50979"/>
    </source>
</evidence>
<keyword evidence="4 6" id="KW-0067">ATP-binding</keyword>
<dbReference type="InterPro" id="IPR011053">
    <property type="entry name" value="Single_hybrid_motif"/>
</dbReference>
<dbReference type="PANTHER" id="PTHR18866:SF33">
    <property type="entry name" value="METHYLCROTONOYL-COA CARBOXYLASE SUBUNIT ALPHA, MITOCHONDRIAL-RELATED"/>
    <property type="match status" value="1"/>
</dbReference>
<feature type="region of interest" description="Disordered" evidence="7">
    <location>
        <begin position="140"/>
        <end position="159"/>
    </location>
</feature>
<dbReference type="PANTHER" id="PTHR18866">
    <property type="entry name" value="CARBOXYLASE:PYRUVATE/ACETYL-COA/PROPIONYL-COA CARBOXYLASE"/>
    <property type="match status" value="1"/>
</dbReference>
<evidence type="ECO:0000256" key="3">
    <source>
        <dbReference type="ARBA" id="ARBA00022741"/>
    </source>
</evidence>
<dbReference type="PROSITE" id="PS00867">
    <property type="entry name" value="CPSASE_2"/>
    <property type="match status" value="1"/>
</dbReference>
<evidence type="ECO:0000256" key="4">
    <source>
        <dbReference type="ARBA" id="ARBA00022840"/>
    </source>
</evidence>
<sequence length="683" mass="72568">MTKRFRRVLVANRGEIAVRVLRGARAQGYETVAVYSDADAKALHVREAHRAVRIGPAPATESYLSIERLLTAAKDSGAEAVHPGYGFLSERAEFARAVAEAGLVFIGPDASSIEAMGNKSAAKIRMIEAGVPCIAGYTEASSSAPSAPSPPGGGLGRGRFGGDDGALLEAARSIGFPIMVKAAAGGGGRGMRLVHDAGALADALRSARSEAQNAFGSGELLLEKAIVGARHVEIQVFGDRHGNVVHFGERDCSVQRRNQKVVEEAPSPAVNESLRTAMGDAAVRAAKAVKYVGAGTVEFLLDREGHFYFLEMNTRLQVEHPVTELVYDVDLVAWQLLVAQGDALPLSQDAILKRRRGHAIEVRLCTEDPGQGYLPQTGTVLLWQPPRGAGVRVDTYLETGAVIGPFYDSMQAKVIAYGPDREGARARLVQALADTTLFGVQSNREFLSRIVGSDAFGGDDVATDFLQKNEALVTASPPSHHMALAAAAFVVDDARRLSEGGALEASLLGWHSNLVMPTAMTLGPEGRRGQEAALTLTPLEPGGYRIQDGGASSMCELRELACDGTSLRYTLGGVRHVARYVRRGDTLWIDAEGMTESYVDRTYQPAEKAVPGADGMVRANMDGKVVRVAVEAGAQVEKGQLLVVLEAMKLELEFPAPIAGTVQEISARAGDQVTTGQVLVRIS</sequence>
<evidence type="ECO:0000259" key="8">
    <source>
        <dbReference type="PROSITE" id="PS50968"/>
    </source>
</evidence>
<dbReference type="InterPro" id="IPR011054">
    <property type="entry name" value="Rudment_hybrid_motif"/>
</dbReference>
<dbReference type="Pfam" id="PF02785">
    <property type="entry name" value="Biotin_carb_C"/>
    <property type="match status" value="1"/>
</dbReference>
<dbReference type="Gene3D" id="2.40.50.100">
    <property type="match status" value="1"/>
</dbReference>
<evidence type="ECO:0000256" key="2">
    <source>
        <dbReference type="ARBA" id="ARBA00022598"/>
    </source>
</evidence>
<dbReference type="SUPFAM" id="SSF56059">
    <property type="entry name" value="Glutathione synthetase ATP-binding domain-like"/>
    <property type="match status" value="1"/>
</dbReference>
<feature type="domain" description="Biotin carboxylation" evidence="10">
    <location>
        <begin position="4"/>
        <end position="471"/>
    </location>
</feature>
<dbReference type="SUPFAM" id="SSF52440">
    <property type="entry name" value="PreATP-grasp domain"/>
    <property type="match status" value="1"/>
</dbReference>
<proteinExistence type="predicted"/>
<dbReference type="InterPro" id="IPR000089">
    <property type="entry name" value="Biotin_lipoyl"/>
</dbReference>
<evidence type="ECO:0000313" key="12">
    <source>
        <dbReference type="Proteomes" id="UP001374803"/>
    </source>
</evidence>
<dbReference type="InterPro" id="IPR005481">
    <property type="entry name" value="BC-like_N"/>
</dbReference>
<evidence type="ECO:0000256" key="7">
    <source>
        <dbReference type="SAM" id="MobiDB-lite"/>
    </source>
</evidence>
<dbReference type="InterPro" id="IPR050856">
    <property type="entry name" value="Biotin_carboxylase_complex"/>
</dbReference>
<dbReference type="InterPro" id="IPR005479">
    <property type="entry name" value="CPAse_ATP-bd"/>
</dbReference>
<dbReference type="PROSITE" id="PS50979">
    <property type="entry name" value="BC"/>
    <property type="match status" value="1"/>
</dbReference>
<protein>
    <submittedName>
        <fullName evidence="11">Biotin/lipoyl-binding protein</fullName>
    </submittedName>
</protein>
<accession>A0ABZ2KZL5</accession>
<keyword evidence="5" id="KW-0092">Biotin</keyword>
<dbReference type="InterPro" id="IPR016185">
    <property type="entry name" value="PreATP-grasp_dom_sf"/>
</dbReference>
<keyword evidence="12" id="KW-1185">Reference proteome</keyword>
<evidence type="ECO:0000256" key="6">
    <source>
        <dbReference type="PROSITE-ProRule" id="PRU00409"/>
    </source>
</evidence>
<feature type="domain" description="ATP-grasp" evidence="9">
    <location>
        <begin position="123"/>
        <end position="340"/>
    </location>
</feature>
<reference evidence="11" key="1">
    <citation type="submission" date="2021-12" db="EMBL/GenBank/DDBJ databases">
        <title>Discovery of the Pendulisporaceae a myxobacterial family with distinct sporulation behavior and unique specialized metabolism.</title>
        <authorList>
            <person name="Garcia R."/>
            <person name="Popoff A."/>
            <person name="Bader C.D."/>
            <person name="Loehr J."/>
            <person name="Walesch S."/>
            <person name="Walt C."/>
            <person name="Boldt J."/>
            <person name="Bunk B."/>
            <person name="Haeckl F.J.F.P.J."/>
            <person name="Gunesch A.P."/>
            <person name="Birkelbach J."/>
            <person name="Nuebel U."/>
            <person name="Pietschmann T."/>
            <person name="Bach T."/>
            <person name="Mueller R."/>
        </authorList>
    </citation>
    <scope>NUCLEOTIDE SEQUENCE</scope>
    <source>
        <strain evidence="11">MSr11367</strain>
    </source>
</reference>
<dbReference type="Proteomes" id="UP001374803">
    <property type="component" value="Chromosome"/>
</dbReference>
<keyword evidence="3 6" id="KW-0547">Nucleotide-binding</keyword>
<dbReference type="PROSITE" id="PS00866">
    <property type="entry name" value="CPSASE_1"/>
    <property type="match status" value="1"/>
</dbReference>
<dbReference type="InterPro" id="IPR011761">
    <property type="entry name" value="ATP-grasp"/>
</dbReference>
<dbReference type="InterPro" id="IPR011764">
    <property type="entry name" value="Biotin_carboxylation_dom"/>
</dbReference>
<organism evidence="11 12">
    <name type="scientific">Pendulispora rubella</name>
    <dbReference type="NCBI Taxonomy" id="2741070"/>
    <lineage>
        <taxon>Bacteria</taxon>
        <taxon>Pseudomonadati</taxon>
        <taxon>Myxococcota</taxon>
        <taxon>Myxococcia</taxon>
        <taxon>Myxococcales</taxon>
        <taxon>Sorangiineae</taxon>
        <taxon>Pendulisporaceae</taxon>
        <taxon>Pendulispora</taxon>
    </lineage>
</organism>
<dbReference type="Gene3D" id="3.30.470.20">
    <property type="entry name" value="ATP-grasp fold, B domain"/>
    <property type="match status" value="1"/>
</dbReference>
<evidence type="ECO:0000256" key="5">
    <source>
        <dbReference type="ARBA" id="ARBA00023267"/>
    </source>
</evidence>
<name>A0ABZ2KZL5_9BACT</name>
<dbReference type="EMBL" id="CP089983">
    <property type="protein sequence ID" value="WXB04116.1"/>
    <property type="molecule type" value="Genomic_DNA"/>
</dbReference>
<evidence type="ECO:0000313" key="11">
    <source>
        <dbReference type="EMBL" id="WXB04116.1"/>
    </source>
</evidence>